<accession>X6NW63</accession>
<keyword evidence="1" id="KW-0812">Transmembrane</keyword>
<dbReference type="Proteomes" id="UP000023152">
    <property type="component" value="Unassembled WGS sequence"/>
</dbReference>
<feature type="transmembrane region" description="Helical" evidence="1">
    <location>
        <begin position="222"/>
        <end position="240"/>
    </location>
</feature>
<keyword evidence="1" id="KW-1133">Transmembrane helix</keyword>
<reference evidence="2 3" key="1">
    <citation type="journal article" date="2013" name="Curr. Biol.">
        <title>The Genome of the Foraminiferan Reticulomyxa filosa.</title>
        <authorList>
            <person name="Glockner G."/>
            <person name="Hulsmann N."/>
            <person name="Schleicher M."/>
            <person name="Noegel A.A."/>
            <person name="Eichinger L."/>
            <person name="Gallinger C."/>
            <person name="Pawlowski J."/>
            <person name="Sierra R."/>
            <person name="Euteneuer U."/>
            <person name="Pillet L."/>
            <person name="Moustafa A."/>
            <person name="Platzer M."/>
            <person name="Groth M."/>
            <person name="Szafranski K."/>
            <person name="Schliwa M."/>
        </authorList>
    </citation>
    <scope>NUCLEOTIDE SEQUENCE [LARGE SCALE GENOMIC DNA]</scope>
</reference>
<organism evidence="2 3">
    <name type="scientific">Reticulomyxa filosa</name>
    <dbReference type="NCBI Taxonomy" id="46433"/>
    <lineage>
        <taxon>Eukaryota</taxon>
        <taxon>Sar</taxon>
        <taxon>Rhizaria</taxon>
        <taxon>Retaria</taxon>
        <taxon>Foraminifera</taxon>
        <taxon>Monothalamids</taxon>
        <taxon>Reticulomyxidae</taxon>
        <taxon>Reticulomyxa</taxon>
    </lineage>
</organism>
<keyword evidence="1" id="KW-0472">Membrane</keyword>
<feature type="transmembrane region" description="Helical" evidence="1">
    <location>
        <begin position="151"/>
        <end position="170"/>
    </location>
</feature>
<name>X6NW63_RETFI</name>
<evidence type="ECO:0000313" key="2">
    <source>
        <dbReference type="EMBL" id="ETO30545.1"/>
    </source>
</evidence>
<feature type="transmembrane region" description="Helical" evidence="1">
    <location>
        <begin position="176"/>
        <end position="201"/>
    </location>
</feature>
<evidence type="ECO:0000313" key="3">
    <source>
        <dbReference type="Proteomes" id="UP000023152"/>
    </source>
</evidence>
<protein>
    <submittedName>
        <fullName evidence="2">Uncharacterized protein</fullName>
    </submittedName>
</protein>
<dbReference type="EMBL" id="ASPP01005432">
    <property type="protein sequence ID" value="ETO30545.1"/>
    <property type="molecule type" value="Genomic_DNA"/>
</dbReference>
<feature type="transmembrane region" description="Helical" evidence="1">
    <location>
        <begin position="114"/>
        <end position="131"/>
    </location>
</feature>
<evidence type="ECO:0000256" key="1">
    <source>
        <dbReference type="SAM" id="Phobius"/>
    </source>
</evidence>
<gene>
    <name evidence="2" type="ORF">RFI_06577</name>
</gene>
<sequence>MLFSCCQLRIFFKDMIWGLQKKKKEYRMTEEKNNEIKQKEKITLLLKLQAKWKTRENQYLGPIEEDWWWRLAARQPFRSEDKDAKESESMQEPRVKTDIRRLVVDQKTHDIQRTWLHLFIDLVFVAVIVKFGNTISSNYIDNVGEGNLAKIFWTLLESILFFVTFAMLWLELTVTLLRPVSSTTCYSLVFGGISVLLHAAYVAQKPIPLPRQHQLYRVRHRGFIFVVALAYLVFFPIPKLPTVEGYFFFFFLFFFLIELDTIIFRVGVVTFVFFFFLFFLKRIGKSS</sequence>
<proteinExistence type="predicted"/>
<dbReference type="AlphaFoldDB" id="X6NW63"/>
<keyword evidence="3" id="KW-1185">Reference proteome</keyword>
<comment type="caution">
    <text evidence="2">The sequence shown here is derived from an EMBL/GenBank/DDBJ whole genome shotgun (WGS) entry which is preliminary data.</text>
</comment>
<feature type="transmembrane region" description="Helical" evidence="1">
    <location>
        <begin position="246"/>
        <end position="279"/>
    </location>
</feature>